<comment type="catalytic activity">
    <reaction evidence="3">
        <text>a 1,2-diacyl-sn-glycero-3-phosphate(in) = a 1,2-diacyl-sn-glycero-3-phosphate(out)</text>
        <dbReference type="Rhea" id="RHEA:36435"/>
        <dbReference type="ChEBI" id="CHEBI:58608"/>
    </reaction>
</comment>
<organism evidence="4 5">
    <name type="scientific">Caerostris darwini</name>
    <dbReference type="NCBI Taxonomy" id="1538125"/>
    <lineage>
        <taxon>Eukaryota</taxon>
        <taxon>Metazoa</taxon>
        <taxon>Ecdysozoa</taxon>
        <taxon>Arthropoda</taxon>
        <taxon>Chelicerata</taxon>
        <taxon>Arachnida</taxon>
        <taxon>Araneae</taxon>
        <taxon>Araneomorphae</taxon>
        <taxon>Entelegynae</taxon>
        <taxon>Araneoidea</taxon>
        <taxon>Araneidae</taxon>
        <taxon>Caerostris</taxon>
    </lineage>
</organism>
<keyword evidence="5" id="KW-1185">Reference proteome</keyword>
<proteinExistence type="inferred from homology"/>
<dbReference type="GO" id="GO:0005758">
    <property type="term" value="C:mitochondrial intermembrane space"/>
    <property type="evidence" value="ECO:0007669"/>
    <property type="project" value="TreeGrafter"/>
</dbReference>
<dbReference type="AlphaFoldDB" id="A0AAV4PPH7"/>
<dbReference type="Pfam" id="PF05254">
    <property type="entry name" value="UPF0203"/>
    <property type="match status" value="1"/>
</dbReference>
<dbReference type="InterPro" id="IPR007918">
    <property type="entry name" value="MDM35_apoptosis"/>
</dbReference>
<comment type="caution">
    <text evidence="4">The sequence shown here is derived from an EMBL/GenBank/DDBJ whole genome shotgun (WGS) entry which is preliminary data.</text>
</comment>
<dbReference type="GO" id="GO:0005634">
    <property type="term" value="C:nucleus"/>
    <property type="evidence" value="ECO:0007669"/>
    <property type="project" value="TreeGrafter"/>
</dbReference>
<evidence type="ECO:0008006" key="6">
    <source>
        <dbReference type="Google" id="ProtNLM"/>
    </source>
</evidence>
<dbReference type="PANTHER" id="PTHR46403">
    <property type="entry name" value="TP53-REGULATED INHIBITOR OF APOPTOSIS 1"/>
    <property type="match status" value="1"/>
</dbReference>
<name>A0AAV4PPH7_9ARAC</name>
<reference evidence="4 5" key="1">
    <citation type="submission" date="2021-06" db="EMBL/GenBank/DDBJ databases">
        <title>Caerostris darwini draft genome.</title>
        <authorList>
            <person name="Kono N."/>
            <person name="Arakawa K."/>
        </authorList>
    </citation>
    <scope>NUCLEOTIDE SEQUENCE [LARGE SCALE GENOMIC DNA]</scope>
</reference>
<dbReference type="PROSITE" id="PS51808">
    <property type="entry name" value="CHCH"/>
    <property type="match status" value="1"/>
</dbReference>
<evidence type="ECO:0000256" key="1">
    <source>
        <dbReference type="ARBA" id="ARBA00006196"/>
    </source>
</evidence>
<evidence type="ECO:0000313" key="5">
    <source>
        <dbReference type="Proteomes" id="UP001054837"/>
    </source>
</evidence>
<accession>A0AAV4PPH7</accession>
<dbReference type="GO" id="GO:0005829">
    <property type="term" value="C:cytosol"/>
    <property type="evidence" value="ECO:0007669"/>
    <property type="project" value="TreeGrafter"/>
</dbReference>
<sequence>MESIGKDCKELKQLYEACFNSWYSDKFLRNESGDISECDPLFQEYQKCLKSAMKKNNVPLWELNGGMLRNPEKKQSDSPA</sequence>
<dbReference type="EMBL" id="BPLQ01003069">
    <property type="protein sequence ID" value="GIX97805.1"/>
    <property type="molecule type" value="Genomic_DNA"/>
</dbReference>
<protein>
    <recommendedName>
        <fullName evidence="6">TP53-regulated inhibitor of apoptosis 1</fullName>
    </recommendedName>
</protein>
<dbReference type="Proteomes" id="UP001054837">
    <property type="component" value="Unassembled WGS sequence"/>
</dbReference>
<evidence type="ECO:0000313" key="4">
    <source>
        <dbReference type="EMBL" id="GIX97805.1"/>
    </source>
</evidence>
<evidence type="ECO:0000256" key="3">
    <source>
        <dbReference type="ARBA" id="ARBA00023706"/>
    </source>
</evidence>
<dbReference type="PANTHER" id="PTHR46403:SF1">
    <property type="entry name" value="TP53-REGULATED INHIBITOR OF APOPTOSIS 1"/>
    <property type="match status" value="1"/>
</dbReference>
<dbReference type="GO" id="GO:1990050">
    <property type="term" value="F:phosphatidic acid transfer activity"/>
    <property type="evidence" value="ECO:0007669"/>
    <property type="project" value="TreeGrafter"/>
</dbReference>
<evidence type="ECO:0000256" key="2">
    <source>
        <dbReference type="ARBA" id="ARBA00023157"/>
    </source>
</evidence>
<comment type="similarity">
    <text evidence="1">Belongs to the TRIAP1/MDM35 family.</text>
</comment>
<dbReference type="GO" id="GO:0045332">
    <property type="term" value="P:phospholipid translocation"/>
    <property type="evidence" value="ECO:0007669"/>
    <property type="project" value="TreeGrafter"/>
</dbReference>
<keyword evidence="2" id="KW-1015">Disulfide bond</keyword>
<gene>
    <name evidence="4" type="primary">AVEN_195293_1</name>
    <name evidence="4" type="ORF">CDAR_582821</name>
</gene>